<evidence type="ECO:0000313" key="9">
    <source>
        <dbReference type="EMBL" id="MCL6423214.1"/>
    </source>
</evidence>
<feature type="transmembrane region" description="Helical" evidence="7">
    <location>
        <begin position="680"/>
        <end position="699"/>
    </location>
</feature>
<feature type="transmembrane region" description="Helical" evidence="7">
    <location>
        <begin position="239"/>
        <end position="262"/>
    </location>
</feature>
<feature type="transmembrane region" description="Helical" evidence="7">
    <location>
        <begin position="283"/>
        <end position="306"/>
    </location>
</feature>
<evidence type="ECO:0000256" key="2">
    <source>
        <dbReference type="ARBA" id="ARBA00010157"/>
    </source>
</evidence>
<feature type="transmembrane region" description="Helical" evidence="7">
    <location>
        <begin position="379"/>
        <end position="399"/>
    </location>
</feature>
<dbReference type="SUPFAM" id="SSF82866">
    <property type="entry name" value="Multidrug efflux transporter AcrB transmembrane domain"/>
    <property type="match status" value="2"/>
</dbReference>
<dbReference type="InterPro" id="IPR004869">
    <property type="entry name" value="MMPL_dom"/>
</dbReference>
<feature type="domain" description="SSD" evidence="8">
    <location>
        <begin position="572"/>
        <end position="709"/>
    </location>
</feature>
<comment type="similarity">
    <text evidence="2">Belongs to the resistance-nodulation-cell division (RND) (TC 2.A.6) family. MmpL subfamily.</text>
</comment>
<evidence type="ECO:0000259" key="8">
    <source>
        <dbReference type="PROSITE" id="PS50156"/>
    </source>
</evidence>
<keyword evidence="10" id="KW-1185">Reference proteome</keyword>
<feature type="transmembrane region" description="Helical" evidence="7">
    <location>
        <begin position="176"/>
        <end position="200"/>
    </location>
</feature>
<evidence type="ECO:0000313" key="10">
    <source>
        <dbReference type="Proteomes" id="UP001203761"/>
    </source>
</evidence>
<gene>
    <name evidence="9" type="ORF">Bequi_07420</name>
</gene>
<evidence type="ECO:0000256" key="5">
    <source>
        <dbReference type="ARBA" id="ARBA00022989"/>
    </source>
</evidence>
<organism evidence="9 10">
    <name type="scientific">Brachybacterium equifaecis</name>
    <dbReference type="NCBI Taxonomy" id="2910770"/>
    <lineage>
        <taxon>Bacteria</taxon>
        <taxon>Bacillati</taxon>
        <taxon>Actinomycetota</taxon>
        <taxon>Actinomycetes</taxon>
        <taxon>Micrococcales</taxon>
        <taxon>Dermabacteraceae</taxon>
        <taxon>Brachybacterium</taxon>
    </lineage>
</organism>
<evidence type="ECO:0000256" key="4">
    <source>
        <dbReference type="ARBA" id="ARBA00022692"/>
    </source>
</evidence>
<sequence length="732" mass="74996">MTPTHRKDLAGTAQRPGVLARLIIPAVLVLVWLAVFAFGGMSFGKIGEVASDDRASFLPASAESTTVQDALPEFLGSDAIPAIVLAERTGGLTEEDLAVLQAAGESTPDLVPGAQASPPIPSEDGEAAQLIVTIPADAEIGDAVESLRRQLGQDLPEGLAVWVAGPAGFTADLQEAFAGIDGILLLVALAAVFVILVIVYRSPLLPVLVLLSSMTALCAAVLINVALARADLVTINGQVQGILFILVIGAATDYSLLFIARYRETLREEPAPARAAWRALKGVLEPIAASGGTVIVGLLCLMLSGLGSNAALGPVASIGILCAILTSLTLLPALLVLVGRAAFWPKAPRVADAPAATSARPTGIWARLGRLIAAAPKRIAAAVTLLLLAGCAGLVQLNADGVPQSEFVLGTSEARDGQAAIDRHFPGGSGTPTYVLAPETARTEVAEAISGTDGVDAESGLALVAQDSPSGTIPVGPDGEVAPQAAQGPFAGIEPTAIDGQILYSVTLTAPADSLEAEQTVKDLRAAVGPEGAIVGGSTAVDLDTNETSAADRALIIPIVLAAITVMLALLLRSILAPLMLLATTVLSFGTALGVSALIFPLLGQSASDPSVPLYAFVFLVALGIDYNIFLMTRVREESLRHGTREGVLRGLRLTGGVITSAGVVLAATFAALAVIPIQFLLQLAIIVALGVLMDTLIVRSLLVPALTYALGDRVWWPAALSRGVRAGSSRS</sequence>
<feature type="transmembrane region" description="Helical" evidence="7">
    <location>
        <begin position="318"/>
        <end position="339"/>
    </location>
</feature>
<dbReference type="Proteomes" id="UP001203761">
    <property type="component" value="Unassembled WGS sequence"/>
</dbReference>
<evidence type="ECO:0000256" key="3">
    <source>
        <dbReference type="ARBA" id="ARBA00022475"/>
    </source>
</evidence>
<proteinExistence type="inferred from homology"/>
<feature type="transmembrane region" description="Helical" evidence="7">
    <location>
        <begin position="554"/>
        <end position="572"/>
    </location>
</feature>
<dbReference type="PANTHER" id="PTHR33406">
    <property type="entry name" value="MEMBRANE PROTEIN MJ1562-RELATED"/>
    <property type="match status" value="1"/>
</dbReference>
<dbReference type="RefSeq" id="WP_249737303.1">
    <property type="nucleotide sequence ID" value="NZ_JAKNCJ010000002.1"/>
</dbReference>
<keyword evidence="4 7" id="KW-0812">Transmembrane</keyword>
<reference evidence="9" key="1">
    <citation type="submission" date="2022-02" db="EMBL/GenBank/DDBJ databases">
        <authorList>
            <person name="Lee M."/>
            <person name="Kim S.-J."/>
            <person name="Jung M.-Y."/>
        </authorList>
    </citation>
    <scope>NUCLEOTIDE SEQUENCE</scope>
    <source>
        <strain evidence="9">JHP9</strain>
    </source>
</reference>
<comment type="caution">
    <text evidence="9">The sequence shown here is derived from an EMBL/GenBank/DDBJ whole genome shotgun (WGS) entry which is preliminary data.</text>
</comment>
<feature type="transmembrane region" description="Helical" evidence="7">
    <location>
        <begin position="612"/>
        <end position="631"/>
    </location>
</feature>
<dbReference type="Gene3D" id="1.20.1640.10">
    <property type="entry name" value="Multidrug efflux transporter AcrB transmembrane domain"/>
    <property type="match status" value="2"/>
</dbReference>
<evidence type="ECO:0000256" key="6">
    <source>
        <dbReference type="ARBA" id="ARBA00023136"/>
    </source>
</evidence>
<keyword evidence="3" id="KW-1003">Cell membrane</keyword>
<keyword evidence="6 7" id="KW-0472">Membrane</keyword>
<feature type="transmembrane region" description="Helical" evidence="7">
    <location>
        <begin position="652"/>
        <end position="674"/>
    </location>
</feature>
<name>A0ABT0R1U2_9MICO</name>
<dbReference type="Pfam" id="PF03176">
    <property type="entry name" value="MMPL"/>
    <property type="match status" value="2"/>
</dbReference>
<dbReference type="EMBL" id="JAKNCJ010000002">
    <property type="protein sequence ID" value="MCL6423214.1"/>
    <property type="molecule type" value="Genomic_DNA"/>
</dbReference>
<keyword evidence="5 7" id="KW-1133">Transmembrane helix</keyword>
<protein>
    <submittedName>
        <fullName evidence="9">Efflux RND transporter permease subunit</fullName>
    </submittedName>
</protein>
<accession>A0ABT0R1U2</accession>
<evidence type="ECO:0000256" key="1">
    <source>
        <dbReference type="ARBA" id="ARBA00004651"/>
    </source>
</evidence>
<comment type="subcellular location">
    <subcellularLocation>
        <location evidence="1">Cell membrane</location>
        <topology evidence="1">Multi-pass membrane protein</topology>
    </subcellularLocation>
</comment>
<evidence type="ECO:0000256" key="7">
    <source>
        <dbReference type="SAM" id="Phobius"/>
    </source>
</evidence>
<dbReference type="PROSITE" id="PS50156">
    <property type="entry name" value="SSD"/>
    <property type="match status" value="1"/>
</dbReference>
<feature type="transmembrane region" description="Helical" evidence="7">
    <location>
        <begin position="207"/>
        <end position="227"/>
    </location>
</feature>
<feature type="transmembrane region" description="Helical" evidence="7">
    <location>
        <begin position="579"/>
        <end position="600"/>
    </location>
</feature>
<dbReference type="PANTHER" id="PTHR33406:SF6">
    <property type="entry name" value="MEMBRANE PROTEIN YDGH-RELATED"/>
    <property type="match status" value="1"/>
</dbReference>
<dbReference type="InterPro" id="IPR000731">
    <property type="entry name" value="SSD"/>
</dbReference>
<dbReference type="InterPro" id="IPR050545">
    <property type="entry name" value="Mycobact_MmpL"/>
</dbReference>
<feature type="transmembrane region" description="Helical" evidence="7">
    <location>
        <begin position="21"/>
        <end position="43"/>
    </location>
</feature>